<dbReference type="AlphaFoldDB" id="A0A916ITH0"/>
<dbReference type="PANTHER" id="PTHR10996:SF178">
    <property type="entry name" value="2-HYDROXYACID DEHYDROGENASE YGL185C-RELATED"/>
    <property type="match status" value="1"/>
</dbReference>
<feature type="domain" description="D-isomer specific 2-hydroxyacid dehydrogenase catalytic" evidence="5">
    <location>
        <begin position="40"/>
        <end position="308"/>
    </location>
</feature>
<dbReference type="GO" id="GO:0016618">
    <property type="term" value="F:hydroxypyruvate reductase [NAD(P)H] activity"/>
    <property type="evidence" value="ECO:0007669"/>
    <property type="project" value="TreeGrafter"/>
</dbReference>
<dbReference type="FunFam" id="3.40.50.720:FF:000213">
    <property type="entry name" value="Putative 2-hydroxyacid dehydrogenase"/>
    <property type="match status" value="1"/>
</dbReference>
<evidence type="ECO:0000256" key="1">
    <source>
        <dbReference type="ARBA" id="ARBA00022857"/>
    </source>
</evidence>
<evidence type="ECO:0000256" key="4">
    <source>
        <dbReference type="RuleBase" id="RU003719"/>
    </source>
</evidence>
<dbReference type="Pfam" id="PF00389">
    <property type="entry name" value="2-Hacid_dh"/>
    <property type="match status" value="1"/>
</dbReference>
<keyword evidence="8" id="KW-1185">Reference proteome</keyword>
<dbReference type="SUPFAM" id="SSF52283">
    <property type="entry name" value="Formate/glycerate dehydrogenase catalytic domain-like"/>
    <property type="match status" value="1"/>
</dbReference>
<evidence type="ECO:0000313" key="7">
    <source>
        <dbReference type="EMBL" id="CAG2137160.1"/>
    </source>
</evidence>
<keyword evidence="2 4" id="KW-0560">Oxidoreductase</keyword>
<keyword evidence="1" id="KW-0521">NADP</keyword>
<dbReference type="GO" id="GO:0051287">
    <property type="term" value="F:NAD binding"/>
    <property type="evidence" value="ECO:0007669"/>
    <property type="project" value="InterPro"/>
</dbReference>
<evidence type="ECO:0000256" key="2">
    <source>
        <dbReference type="ARBA" id="ARBA00023002"/>
    </source>
</evidence>
<dbReference type="InterPro" id="IPR050223">
    <property type="entry name" value="D-isomer_2-hydroxyacid_DH"/>
</dbReference>
<evidence type="ECO:0000256" key="3">
    <source>
        <dbReference type="ARBA" id="ARBA00023027"/>
    </source>
</evidence>
<proteinExistence type="inferred from homology"/>
<evidence type="ECO:0000259" key="5">
    <source>
        <dbReference type="Pfam" id="PF00389"/>
    </source>
</evidence>
<keyword evidence="3" id="KW-0520">NAD</keyword>
<dbReference type="GO" id="GO:0030267">
    <property type="term" value="F:glyoxylate reductase (NADPH) activity"/>
    <property type="evidence" value="ECO:0007669"/>
    <property type="project" value="TreeGrafter"/>
</dbReference>
<dbReference type="InterPro" id="IPR006139">
    <property type="entry name" value="D-isomer_2_OHA_DH_cat_dom"/>
</dbReference>
<dbReference type="InterPro" id="IPR006140">
    <property type="entry name" value="D-isomer_DH_NAD-bd"/>
</dbReference>
<evidence type="ECO:0000259" key="6">
    <source>
        <dbReference type="Pfam" id="PF02826"/>
    </source>
</evidence>
<dbReference type="SUPFAM" id="SSF51735">
    <property type="entry name" value="NAD(P)-binding Rossmann-fold domains"/>
    <property type="match status" value="1"/>
</dbReference>
<dbReference type="CDD" id="cd12156">
    <property type="entry name" value="HPPR"/>
    <property type="match status" value="1"/>
</dbReference>
<accession>A0A916ITH0</accession>
<organism evidence="7 8">
    <name type="scientific">Cupriavidus yeoncheonensis</name>
    <dbReference type="NCBI Taxonomy" id="1462994"/>
    <lineage>
        <taxon>Bacteria</taxon>
        <taxon>Pseudomonadati</taxon>
        <taxon>Pseudomonadota</taxon>
        <taxon>Betaproteobacteria</taxon>
        <taxon>Burkholderiales</taxon>
        <taxon>Burkholderiaceae</taxon>
        <taxon>Cupriavidus</taxon>
    </lineage>
</organism>
<feature type="domain" description="D-isomer specific 2-hydroxyacid dehydrogenase NAD-binding" evidence="6">
    <location>
        <begin position="110"/>
        <end position="282"/>
    </location>
</feature>
<dbReference type="GO" id="GO:0008873">
    <property type="term" value="F:gluconate 2-dehydrogenase activity"/>
    <property type="evidence" value="ECO:0007669"/>
    <property type="project" value="UniProtKB-EC"/>
</dbReference>
<name>A0A916ITH0_9BURK</name>
<dbReference type="Proteomes" id="UP000672934">
    <property type="component" value="Unassembled WGS sequence"/>
</dbReference>
<gene>
    <name evidence="7" type="ORF">LMG31506_01794</name>
</gene>
<dbReference type="InterPro" id="IPR036291">
    <property type="entry name" value="NAD(P)-bd_dom_sf"/>
</dbReference>
<evidence type="ECO:0000313" key="8">
    <source>
        <dbReference type="Proteomes" id="UP000672934"/>
    </source>
</evidence>
<dbReference type="RefSeq" id="WP_211946766.1">
    <property type="nucleotide sequence ID" value="NZ_CAJPUY010000005.1"/>
</dbReference>
<dbReference type="PANTHER" id="PTHR10996">
    <property type="entry name" value="2-HYDROXYACID DEHYDROGENASE-RELATED"/>
    <property type="match status" value="1"/>
</dbReference>
<dbReference type="GO" id="GO:0005829">
    <property type="term" value="C:cytosol"/>
    <property type="evidence" value="ECO:0007669"/>
    <property type="project" value="TreeGrafter"/>
</dbReference>
<protein>
    <submittedName>
        <fullName evidence="7">2-ketogluconate reductase</fullName>
        <ecNumber evidence="7">1.1.1.215</ecNumber>
    </submittedName>
</protein>
<reference evidence="7" key="1">
    <citation type="submission" date="2021-03" db="EMBL/GenBank/DDBJ databases">
        <authorList>
            <person name="Peeters C."/>
        </authorList>
    </citation>
    <scope>NUCLEOTIDE SEQUENCE</scope>
    <source>
        <strain evidence="7">LMG 31506</strain>
    </source>
</reference>
<comment type="caution">
    <text evidence="7">The sequence shown here is derived from an EMBL/GenBank/DDBJ whole genome shotgun (WGS) entry which is preliminary data.</text>
</comment>
<dbReference type="EC" id="1.1.1.215" evidence="7"/>
<sequence length="315" mass="33877">MTEKYKLLQSTRLPPAVESRLAEAYDVHPLWAEPDAWSYLAAHGHEFDALATTATVGASKGLIDALPALRVISSLGVGLDKLDLEAARRRGIAVGYTPDVLNDCVADVAFALLMDVARRVSAGDRFVRRGDWTSRPFPLSTRVSGKRLGLVGMGRIGRVIAKRSVGFDMPVRYYSRRAVPDVAYERAASLVELAEWADFLVIATAGGPETRHLIDAGVLDALGRTGYLINIARGTVVDEAALVDALVSGRIAGAGLDVYENEPQVPEALVGLDNVVLLPHVASATEETRKAMGDLVLDNLHGYFSTECVRVSALE</sequence>
<dbReference type="Gene3D" id="3.40.50.720">
    <property type="entry name" value="NAD(P)-binding Rossmann-like Domain"/>
    <property type="match status" value="2"/>
</dbReference>
<dbReference type="Pfam" id="PF02826">
    <property type="entry name" value="2-Hacid_dh_C"/>
    <property type="match status" value="1"/>
</dbReference>
<comment type="similarity">
    <text evidence="4">Belongs to the D-isomer specific 2-hydroxyacid dehydrogenase family.</text>
</comment>
<dbReference type="EMBL" id="CAJPUY010000005">
    <property type="protein sequence ID" value="CAG2137160.1"/>
    <property type="molecule type" value="Genomic_DNA"/>
</dbReference>